<feature type="chain" id="PRO_5045059312" description="Teneurin NHL domain-containing protein" evidence="3">
    <location>
        <begin position="20"/>
        <end position="703"/>
    </location>
</feature>
<proteinExistence type="predicted"/>
<evidence type="ECO:0000259" key="4">
    <source>
        <dbReference type="Pfam" id="PF25021"/>
    </source>
</evidence>
<reference evidence="5 6" key="1">
    <citation type="submission" date="2024-05" db="EMBL/GenBank/DDBJ databases">
        <title>Roseateles sp. DJS-2-20 16S ribosomal RNA gene Genome sequencing and assembly.</title>
        <authorList>
            <person name="Woo H."/>
        </authorList>
    </citation>
    <scope>NUCLEOTIDE SEQUENCE [LARGE SCALE GENOMIC DNA]</scope>
    <source>
        <strain evidence="5 6">DJS-2-20</strain>
    </source>
</reference>
<name>A0ABV0G411_9BURK</name>
<dbReference type="InterPro" id="IPR001258">
    <property type="entry name" value="NHL_repeat"/>
</dbReference>
<dbReference type="InterPro" id="IPR056822">
    <property type="entry name" value="TEN_NHL"/>
</dbReference>
<comment type="caution">
    <text evidence="5">The sequence shown here is derived from an EMBL/GenBank/DDBJ whole genome shotgun (WGS) entry which is preliminary data.</text>
</comment>
<sequence length="703" mass="70581">MSKAFVRWCGAMLVAAAVAGLEACGGGGGQAGGQSNTGSPTVPVSRPASLALLAGNMGGPGQLDGAAGAAYFNFISAPAMDRAGNVYVVGYWGQKARLRKVSPAGDVTTVDLSATGYCSKGIVGVVSPSAMAADSSGNLFVVPHGCDAVMKITPSGVVSVFAGSVDEAGQADGLPATARFQYPDLIAADAQDNLFVNDWRGIRKITPAGVVSTYFVSRTGAPSGIDGPQGVATLYGIRGLAADAAGNLFVTTSASTIRRIAPDQTVNTLAGASEQTGTADGVGAAARFTNPKGIAVGKSGTLYVADEGNHTLRVISPSGQVTTLAGRAGVSGAADGRGADAGFREPQAVMVSAEGRIVVTESLGTRLRAVLATGDVTTLAGSHEQRGKVDAGGTQARFERADSITVDREGNAFVVDYPGYGVGASNVSTLRKLTPAGVVSTLSTMPPVRFPGEIYAIPRGDVAVDASGQLFVSDVLNRTILKRMSSGELGVMAGKEGEAALVDGNALAARFVAPAAMAMDSAGNLYVADATTIRRVSASGAVSTLAGSLTRTSTIDGRGAEAAFSNISGVAVDSKGAYLYVAEASSHVIRRLELSSGLVSTLAGTAGLAGSANGTGFDARFNWPSGLCVDDSGNVYVADTNNDLIRKITPTGSVTTVAGAPGKGGFQSGSLPGVLRAPTGLAIQGRKLFIAMGTGVAVIDEVP</sequence>
<feature type="repeat" description="NHL" evidence="2">
    <location>
        <begin position="288"/>
        <end position="318"/>
    </location>
</feature>
<evidence type="ECO:0000313" key="5">
    <source>
        <dbReference type="EMBL" id="MEO3692471.1"/>
    </source>
</evidence>
<dbReference type="Pfam" id="PF25021">
    <property type="entry name" value="TEN_NHL"/>
    <property type="match status" value="1"/>
</dbReference>
<dbReference type="PANTHER" id="PTHR13833:SF71">
    <property type="entry name" value="NHL DOMAIN-CONTAINING PROTEIN"/>
    <property type="match status" value="1"/>
</dbReference>
<keyword evidence="1" id="KW-0677">Repeat</keyword>
<protein>
    <recommendedName>
        <fullName evidence="4">Teneurin NHL domain-containing protein</fullName>
    </recommendedName>
</protein>
<accession>A0ABV0G411</accession>
<dbReference type="RefSeq" id="WP_347705288.1">
    <property type="nucleotide sequence ID" value="NZ_JBDPZD010000003.1"/>
</dbReference>
<feature type="repeat" description="NHL" evidence="2">
    <location>
        <begin position="616"/>
        <end position="651"/>
    </location>
</feature>
<keyword evidence="3" id="KW-0732">Signal</keyword>
<dbReference type="Gene3D" id="2.120.10.30">
    <property type="entry name" value="TolB, C-terminal domain"/>
    <property type="match status" value="6"/>
</dbReference>
<organism evidence="5 6">
    <name type="scientific">Roseateles paludis</name>
    <dbReference type="NCBI Taxonomy" id="3145238"/>
    <lineage>
        <taxon>Bacteria</taxon>
        <taxon>Pseudomonadati</taxon>
        <taxon>Pseudomonadota</taxon>
        <taxon>Betaproteobacteria</taxon>
        <taxon>Burkholderiales</taxon>
        <taxon>Sphaerotilaceae</taxon>
        <taxon>Roseateles</taxon>
    </lineage>
</organism>
<gene>
    <name evidence="5" type="ORF">ABDJ85_13410</name>
</gene>
<dbReference type="SUPFAM" id="SSF63829">
    <property type="entry name" value="Calcium-dependent phosphotriesterase"/>
    <property type="match status" value="3"/>
</dbReference>
<dbReference type="InterPro" id="IPR011042">
    <property type="entry name" value="6-blade_b-propeller_TolB-like"/>
</dbReference>
<dbReference type="PROSITE" id="PS51125">
    <property type="entry name" value="NHL"/>
    <property type="match status" value="2"/>
</dbReference>
<evidence type="ECO:0000313" key="6">
    <source>
        <dbReference type="Proteomes" id="UP001495147"/>
    </source>
</evidence>
<dbReference type="Pfam" id="PF01436">
    <property type="entry name" value="NHL"/>
    <property type="match status" value="2"/>
</dbReference>
<dbReference type="EMBL" id="JBDPZD010000003">
    <property type="protein sequence ID" value="MEO3692471.1"/>
    <property type="molecule type" value="Genomic_DNA"/>
</dbReference>
<evidence type="ECO:0000256" key="1">
    <source>
        <dbReference type="ARBA" id="ARBA00022737"/>
    </source>
</evidence>
<keyword evidence="6" id="KW-1185">Reference proteome</keyword>
<feature type="signal peptide" evidence="3">
    <location>
        <begin position="1"/>
        <end position="19"/>
    </location>
</feature>
<dbReference type="PANTHER" id="PTHR13833">
    <property type="match status" value="1"/>
</dbReference>
<dbReference type="Proteomes" id="UP001495147">
    <property type="component" value="Unassembled WGS sequence"/>
</dbReference>
<evidence type="ECO:0000256" key="2">
    <source>
        <dbReference type="PROSITE-ProRule" id="PRU00504"/>
    </source>
</evidence>
<evidence type="ECO:0000256" key="3">
    <source>
        <dbReference type="SAM" id="SignalP"/>
    </source>
</evidence>
<feature type="domain" description="Teneurin NHL" evidence="4">
    <location>
        <begin position="504"/>
        <end position="554"/>
    </location>
</feature>